<name>A0ABY4G7V9_9BACT</name>
<evidence type="ECO:0000313" key="1">
    <source>
        <dbReference type="EMBL" id="UOQ66989.1"/>
    </source>
</evidence>
<dbReference type="EMBL" id="CP095061">
    <property type="protein sequence ID" value="UOQ66989.1"/>
    <property type="molecule type" value="Genomic_DNA"/>
</dbReference>
<accession>A0ABY4G7V9</accession>
<dbReference type="InterPro" id="IPR015943">
    <property type="entry name" value="WD40/YVTN_repeat-like_dom_sf"/>
</dbReference>
<sequence length="309" mass="32813">MRWVGAQNLASRSYTIADGLPQTVVYAICQDEKGRLWAGTQGGVCSFDGQQFRTLDVRQGLSDNHVTAVAAATDGTLWLGHEYGGISSLQNGQLRRCRARGLGTVGPVRHVYPAGGGIVWVATAGNGLLRLECSPADTVATRYTTKNGLPSDSVNYVGAGPDGQVWVATAKGLVVLSQNPQSQQPVVAAAQAALPVELQQAGVNNFFKVNDTLLWCATNTGLLRASKLAGPLWRIQRFGRKDGLCDDQVLRVIQDRRGRVWAATSSGLSRAVRGSRFTCFGGATTQSATRPTTCWKTGKATCGLCTTTA</sequence>
<dbReference type="Pfam" id="PF07494">
    <property type="entry name" value="Reg_prop"/>
    <property type="match status" value="2"/>
</dbReference>
<reference evidence="1" key="1">
    <citation type="submission" date="2022-04" db="EMBL/GenBank/DDBJ databases">
        <title>Hymenobacter sp. isolated from the air.</title>
        <authorList>
            <person name="Won M."/>
            <person name="Lee C.-M."/>
            <person name="Woen H.-Y."/>
            <person name="Kwon S.-W."/>
        </authorList>
    </citation>
    <scope>NUCLEOTIDE SEQUENCE</scope>
    <source>
        <strain evidence="1">5420S-77</strain>
    </source>
</reference>
<dbReference type="InterPro" id="IPR011110">
    <property type="entry name" value="Reg_prop"/>
</dbReference>
<protein>
    <submittedName>
        <fullName evidence="1">Uncharacterized protein</fullName>
    </submittedName>
</protein>
<dbReference type="Proteomes" id="UP000830401">
    <property type="component" value="Chromosome"/>
</dbReference>
<organism evidence="1 2">
    <name type="scientific">Hymenobacter volaticus</name>
    <dbReference type="NCBI Taxonomy" id="2932254"/>
    <lineage>
        <taxon>Bacteria</taxon>
        <taxon>Pseudomonadati</taxon>
        <taxon>Bacteroidota</taxon>
        <taxon>Cytophagia</taxon>
        <taxon>Cytophagales</taxon>
        <taxon>Hymenobacteraceae</taxon>
        <taxon>Hymenobacter</taxon>
    </lineage>
</organism>
<keyword evidence="2" id="KW-1185">Reference proteome</keyword>
<gene>
    <name evidence="1" type="ORF">MUN86_03485</name>
</gene>
<dbReference type="Gene3D" id="2.130.10.10">
    <property type="entry name" value="YVTN repeat-like/Quinoprotein amine dehydrogenase"/>
    <property type="match status" value="2"/>
</dbReference>
<evidence type="ECO:0000313" key="2">
    <source>
        <dbReference type="Proteomes" id="UP000830401"/>
    </source>
</evidence>
<proteinExistence type="predicted"/>
<dbReference type="SUPFAM" id="SSF63829">
    <property type="entry name" value="Calcium-dependent phosphotriesterase"/>
    <property type="match status" value="1"/>
</dbReference>
<dbReference type="RefSeq" id="WP_245121797.1">
    <property type="nucleotide sequence ID" value="NZ_CP095061.1"/>
</dbReference>